<feature type="compositionally biased region" description="Basic residues" evidence="1">
    <location>
        <begin position="170"/>
        <end position="181"/>
    </location>
</feature>
<keyword evidence="4" id="KW-1185">Reference proteome</keyword>
<keyword evidence="2" id="KW-0812">Transmembrane</keyword>
<accession>A0A1L3SVQ8</accession>
<evidence type="ECO:0000256" key="1">
    <source>
        <dbReference type="SAM" id="MobiDB-lite"/>
    </source>
</evidence>
<reference evidence="4" key="1">
    <citation type="submission" date="2016-11" db="EMBL/GenBank/DDBJ databases">
        <title>Mesorhizobium oceanicum sp. nov., isolated from deep seawater in South China Sea.</title>
        <authorList>
            <person name="Fu G.-Y."/>
        </authorList>
    </citation>
    <scope>NUCLEOTIDE SEQUENCE [LARGE SCALE GENOMIC DNA]</scope>
    <source>
        <strain evidence="4">B7</strain>
    </source>
</reference>
<sequence length="438" mass="47249">MNPIEKTIRSALEKGDAGDRSFREKVYRSVHAALERSIANNPQLDDETIGQRRQMLKASISTVESEFVVATLPIDDAETPSRAEPEPAEEPAEPEAPADTDDGSADETNLPGEPPVEQEPVAVDTVEPPDDRPYRRAPQVAAEDTGQDEPADIAMPVIEPRVDGEDRQLHSRGTRGGPLRRARTERSEPGFEDDVLAAVPSASVDPYSPDLQGEYRAAPKRRRGRAYAIAFLVLTLLAAVAMGAWWTIDQGLFMSAEERDTSVPNPPLALQEEEFAPEGNDPSPPLASVSDDEADWITIFDPTDPTRVSTPPGAEAAVVDSDGGQVLRIRTASPDEPVIFDVGQGILDRIAGRRTVFNVVAAAEEGEPTQISVTCDFGALGDCGRNRYDVTVEQTDLLFDLDVPAGEPVAGGTISIVSDVENQGRAVDIRDIRVSVQD</sequence>
<protein>
    <submittedName>
        <fullName evidence="3">Uncharacterized protein</fullName>
    </submittedName>
</protein>
<dbReference type="KEGG" id="meso:BSQ44_20690"/>
<name>A0A1L3SVQ8_9HYPH</name>
<evidence type="ECO:0000313" key="4">
    <source>
        <dbReference type="Proteomes" id="UP000182840"/>
    </source>
</evidence>
<feature type="compositionally biased region" description="Acidic residues" evidence="1">
    <location>
        <begin position="86"/>
        <end position="105"/>
    </location>
</feature>
<proteinExistence type="predicted"/>
<evidence type="ECO:0000313" key="3">
    <source>
        <dbReference type="EMBL" id="APH73516.1"/>
    </source>
</evidence>
<feature type="region of interest" description="Disordered" evidence="1">
    <location>
        <begin position="71"/>
        <end position="189"/>
    </location>
</feature>
<feature type="transmembrane region" description="Helical" evidence="2">
    <location>
        <begin position="226"/>
        <end position="248"/>
    </location>
</feature>
<keyword evidence="2" id="KW-1133">Transmembrane helix</keyword>
<gene>
    <name evidence="3" type="ORF">BSQ44_20690</name>
</gene>
<dbReference type="STRING" id="1670800.BSQ44_20690"/>
<feature type="region of interest" description="Disordered" evidence="1">
    <location>
        <begin position="1"/>
        <end position="20"/>
    </location>
</feature>
<keyword evidence="2" id="KW-0472">Membrane</keyword>
<organism evidence="3 4">
    <name type="scientific">Aquibium oceanicum</name>
    <dbReference type="NCBI Taxonomy" id="1670800"/>
    <lineage>
        <taxon>Bacteria</taxon>
        <taxon>Pseudomonadati</taxon>
        <taxon>Pseudomonadota</taxon>
        <taxon>Alphaproteobacteria</taxon>
        <taxon>Hyphomicrobiales</taxon>
        <taxon>Phyllobacteriaceae</taxon>
        <taxon>Aquibium</taxon>
    </lineage>
</organism>
<feature type="compositionally biased region" description="Basic and acidic residues" evidence="1">
    <location>
        <begin position="160"/>
        <end position="169"/>
    </location>
</feature>
<evidence type="ECO:0000256" key="2">
    <source>
        <dbReference type="SAM" id="Phobius"/>
    </source>
</evidence>
<dbReference type="AlphaFoldDB" id="A0A1L3SVQ8"/>
<dbReference type="EMBL" id="CP018171">
    <property type="protein sequence ID" value="APH73516.1"/>
    <property type="molecule type" value="Genomic_DNA"/>
</dbReference>
<dbReference type="Proteomes" id="UP000182840">
    <property type="component" value="Chromosome"/>
</dbReference>